<feature type="domain" description="SKP1 component POZ" evidence="2">
    <location>
        <begin position="1"/>
        <end position="32"/>
    </location>
</feature>
<evidence type="ECO:0000313" key="3">
    <source>
        <dbReference type="EMBL" id="KAG8513040.1"/>
    </source>
</evidence>
<dbReference type="SUPFAM" id="SSF54695">
    <property type="entry name" value="POZ domain"/>
    <property type="match status" value="1"/>
</dbReference>
<keyword evidence="4" id="KW-1185">Reference proteome</keyword>
<gene>
    <name evidence="3" type="ORF">J0S82_011402</name>
</gene>
<evidence type="ECO:0000313" key="4">
    <source>
        <dbReference type="Proteomes" id="UP000700334"/>
    </source>
</evidence>
<dbReference type="AlphaFoldDB" id="A0A8J6A9H4"/>
<proteinExistence type="predicted"/>
<dbReference type="Pfam" id="PF03931">
    <property type="entry name" value="Skp1_POZ"/>
    <property type="match status" value="1"/>
</dbReference>
<organism evidence="3 4">
    <name type="scientific">Galemys pyrenaicus</name>
    <name type="common">Iberian desman</name>
    <name type="synonym">Pyrenean desman</name>
    <dbReference type="NCBI Taxonomy" id="202257"/>
    <lineage>
        <taxon>Eukaryota</taxon>
        <taxon>Metazoa</taxon>
        <taxon>Chordata</taxon>
        <taxon>Craniata</taxon>
        <taxon>Vertebrata</taxon>
        <taxon>Euteleostomi</taxon>
        <taxon>Mammalia</taxon>
        <taxon>Eutheria</taxon>
        <taxon>Laurasiatheria</taxon>
        <taxon>Eulipotyphla</taxon>
        <taxon>Talpidae</taxon>
        <taxon>Galemys</taxon>
    </lineage>
</organism>
<feature type="non-terminal residue" evidence="3">
    <location>
        <position position="1"/>
    </location>
</feature>
<evidence type="ECO:0000256" key="1">
    <source>
        <dbReference type="SAM" id="MobiDB-lite"/>
    </source>
</evidence>
<dbReference type="OrthoDB" id="2342932at2759"/>
<dbReference type="Gene3D" id="3.30.710.10">
    <property type="entry name" value="Potassium Channel Kv1.1, Chain A"/>
    <property type="match status" value="1"/>
</dbReference>
<feature type="region of interest" description="Disordered" evidence="1">
    <location>
        <begin position="48"/>
        <end position="72"/>
    </location>
</feature>
<dbReference type="EMBL" id="JAGFMF010011779">
    <property type="protein sequence ID" value="KAG8513040.1"/>
    <property type="molecule type" value="Genomic_DNA"/>
</dbReference>
<sequence>SSDGERFEVDVEIAKPSVIIKTVLEHLGMNDGDDDSFLYQVITEKAHSVVHPRQDDPTPEDDENNIDTPVWN</sequence>
<dbReference type="InterPro" id="IPR016073">
    <property type="entry name" value="Skp1_comp_POZ"/>
</dbReference>
<name>A0A8J6A9H4_GALPY</name>
<dbReference type="GO" id="GO:0006511">
    <property type="term" value="P:ubiquitin-dependent protein catabolic process"/>
    <property type="evidence" value="ECO:0007669"/>
    <property type="project" value="InterPro"/>
</dbReference>
<dbReference type="Proteomes" id="UP000700334">
    <property type="component" value="Unassembled WGS sequence"/>
</dbReference>
<reference evidence="3" key="1">
    <citation type="journal article" date="2021" name="Evol. Appl.">
        <title>The genome of the Pyrenean desman and the effects of bottlenecks and inbreeding on the genomic landscape of an endangered species.</title>
        <authorList>
            <person name="Escoda L."/>
            <person name="Castresana J."/>
        </authorList>
    </citation>
    <scope>NUCLEOTIDE SEQUENCE</scope>
    <source>
        <strain evidence="3">IBE-C5619</strain>
    </source>
</reference>
<evidence type="ECO:0000259" key="2">
    <source>
        <dbReference type="Pfam" id="PF03931"/>
    </source>
</evidence>
<protein>
    <recommendedName>
        <fullName evidence="2">SKP1 component POZ domain-containing protein</fullName>
    </recommendedName>
</protein>
<accession>A0A8J6A9H4</accession>
<dbReference type="InterPro" id="IPR011333">
    <property type="entry name" value="SKP1/BTB/POZ_sf"/>
</dbReference>
<comment type="caution">
    <text evidence="3">The sequence shown here is derived from an EMBL/GenBank/DDBJ whole genome shotgun (WGS) entry which is preliminary data.</text>
</comment>